<dbReference type="AlphaFoldDB" id="A0A837D6Y0"/>
<feature type="region of interest" description="Disordered" evidence="1">
    <location>
        <begin position="30"/>
        <end position="60"/>
    </location>
</feature>
<name>A0A837D6Y0_9PSEU</name>
<evidence type="ECO:0000256" key="1">
    <source>
        <dbReference type="SAM" id="MobiDB-lite"/>
    </source>
</evidence>
<comment type="caution">
    <text evidence="2">The sequence shown here is derived from an EMBL/GenBank/DDBJ whole genome shotgun (WGS) entry which is preliminary data.</text>
</comment>
<reference evidence="2 3" key="1">
    <citation type="submission" date="2014-10" db="EMBL/GenBank/DDBJ databases">
        <title>Genome sequence of Micropolyspora internatus JCM3315.</title>
        <authorList>
            <person name="Shin S.-K."/>
            <person name="Yi H."/>
        </authorList>
    </citation>
    <scope>NUCLEOTIDE SEQUENCE [LARGE SCALE GENOMIC DNA]</scope>
    <source>
        <strain evidence="2 3">JCM 3315</strain>
    </source>
</reference>
<organism evidence="2 3">
    <name type="scientific">Saccharomonospora viridis</name>
    <dbReference type="NCBI Taxonomy" id="1852"/>
    <lineage>
        <taxon>Bacteria</taxon>
        <taxon>Bacillati</taxon>
        <taxon>Actinomycetota</taxon>
        <taxon>Actinomycetes</taxon>
        <taxon>Pseudonocardiales</taxon>
        <taxon>Pseudonocardiaceae</taxon>
        <taxon>Saccharomonospora</taxon>
    </lineage>
</organism>
<evidence type="ECO:0000313" key="3">
    <source>
        <dbReference type="Proteomes" id="UP000030848"/>
    </source>
</evidence>
<proteinExistence type="predicted"/>
<sequence>MGPEQTGRRAVRSGRRRVLVTTRSLCRSPFDALSDELGPPPVPSSTATGDRSGGRGVVPPLTTLPASVAFVGDALVAPRGSS</sequence>
<protein>
    <submittedName>
        <fullName evidence="2">Uncharacterized protein</fullName>
    </submittedName>
</protein>
<gene>
    <name evidence="2" type="ORF">MINT15_36090</name>
</gene>
<dbReference type="Proteomes" id="UP000030848">
    <property type="component" value="Unassembled WGS sequence"/>
</dbReference>
<accession>A0A837D6Y0</accession>
<dbReference type="EMBL" id="JRZE01000006">
    <property type="protein sequence ID" value="KHF43407.1"/>
    <property type="molecule type" value="Genomic_DNA"/>
</dbReference>
<evidence type="ECO:0000313" key="2">
    <source>
        <dbReference type="EMBL" id="KHF43407.1"/>
    </source>
</evidence>